<keyword evidence="4 7" id="KW-0449">Lipoprotein</keyword>
<dbReference type="InterPro" id="IPR012997">
    <property type="entry name" value="RplA"/>
</dbReference>
<dbReference type="SUPFAM" id="SSF50685">
    <property type="entry name" value="Barwin-like endoglucanases"/>
    <property type="match status" value="1"/>
</dbReference>
<dbReference type="GO" id="GO:0042834">
    <property type="term" value="F:peptidoglycan binding"/>
    <property type="evidence" value="ECO:0007669"/>
    <property type="project" value="InterPro"/>
</dbReference>
<dbReference type="InterPro" id="IPR034718">
    <property type="entry name" value="RlpA"/>
</dbReference>
<dbReference type="Gene3D" id="2.40.40.10">
    <property type="entry name" value="RlpA-like domain"/>
    <property type="match status" value="1"/>
</dbReference>
<dbReference type="CDD" id="cd22268">
    <property type="entry name" value="DPBB_RlpA-like"/>
    <property type="match status" value="1"/>
</dbReference>
<dbReference type="HAMAP" id="MF_02071">
    <property type="entry name" value="RlpA"/>
    <property type="match status" value="1"/>
</dbReference>
<proteinExistence type="inferred from homology"/>
<evidence type="ECO:0000256" key="4">
    <source>
        <dbReference type="HAMAP-Rule" id="MF_02071"/>
    </source>
</evidence>
<evidence type="ECO:0000256" key="5">
    <source>
        <dbReference type="RuleBase" id="RU003495"/>
    </source>
</evidence>
<keyword evidence="4" id="KW-0472">Membrane</keyword>
<dbReference type="GO" id="GO:0071555">
    <property type="term" value="P:cell wall organization"/>
    <property type="evidence" value="ECO:0007669"/>
    <property type="project" value="UniProtKB-KW"/>
</dbReference>
<keyword evidence="8" id="KW-1185">Reference proteome</keyword>
<comment type="subcellular location">
    <subcellularLocation>
        <location evidence="4">Cell membrane</location>
        <topology evidence="4">Lipid-anchor</topology>
    </subcellularLocation>
</comment>
<gene>
    <name evidence="4" type="primary">rlpA</name>
    <name evidence="7" type="ORF">NITLEN_30244</name>
</gene>
<evidence type="ECO:0000256" key="3">
    <source>
        <dbReference type="ARBA" id="ARBA00023316"/>
    </source>
</evidence>
<keyword evidence="4" id="KW-0564">Palmitate</keyword>
<comment type="similarity">
    <text evidence="4 5">Belongs to the RlpA family.</text>
</comment>
<feature type="domain" description="SPOR" evidence="6">
    <location>
        <begin position="145"/>
        <end position="224"/>
    </location>
</feature>
<evidence type="ECO:0000259" key="6">
    <source>
        <dbReference type="PROSITE" id="PS51724"/>
    </source>
</evidence>
<comment type="function">
    <text evidence="4">Lytic transglycosylase with a strong preference for naked glycan strands that lack stem peptides.</text>
</comment>
<keyword evidence="4" id="KW-1003">Cell membrane</keyword>
<dbReference type="InterPro" id="IPR007730">
    <property type="entry name" value="SPOR-like_dom"/>
</dbReference>
<dbReference type="PROSITE" id="PS51257">
    <property type="entry name" value="PROKAR_LIPOPROTEIN"/>
    <property type="match status" value="1"/>
</dbReference>
<dbReference type="PANTHER" id="PTHR34183:SF1">
    <property type="entry name" value="ENDOLYTIC PEPTIDOGLYCAN TRANSGLYCOSYLASE RLPA"/>
    <property type="match status" value="1"/>
</dbReference>
<evidence type="ECO:0000256" key="2">
    <source>
        <dbReference type="ARBA" id="ARBA00023239"/>
    </source>
</evidence>
<keyword evidence="1" id="KW-0732">Signal</keyword>
<keyword evidence="3 4" id="KW-0961">Cell wall biogenesis/degradation</keyword>
<dbReference type="Pfam" id="PF05036">
    <property type="entry name" value="SPOR"/>
    <property type="match status" value="1"/>
</dbReference>
<dbReference type="Proteomes" id="UP000248168">
    <property type="component" value="Unassembled WGS sequence"/>
</dbReference>
<evidence type="ECO:0000256" key="1">
    <source>
        <dbReference type="ARBA" id="ARBA00022729"/>
    </source>
</evidence>
<dbReference type="GO" id="GO:0005886">
    <property type="term" value="C:plasma membrane"/>
    <property type="evidence" value="ECO:0007669"/>
    <property type="project" value="UniProtKB-SubCell"/>
</dbReference>
<dbReference type="EMBL" id="OUNR01000016">
    <property type="protein sequence ID" value="SPP65330.1"/>
    <property type="molecule type" value="Genomic_DNA"/>
</dbReference>
<name>A0A330LED2_9BACT</name>
<dbReference type="RefSeq" id="WP_121989630.1">
    <property type="nucleotide sequence ID" value="NZ_OUNR01000016.1"/>
</dbReference>
<dbReference type="GO" id="GO:0000270">
    <property type="term" value="P:peptidoglycan metabolic process"/>
    <property type="evidence" value="ECO:0007669"/>
    <property type="project" value="UniProtKB-UniRule"/>
</dbReference>
<dbReference type="PANTHER" id="PTHR34183">
    <property type="entry name" value="ENDOLYTIC PEPTIDOGLYCAN TRANSGLYCOSYLASE RLPA"/>
    <property type="match status" value="1"/>
</dbReference>
<dbReference type="NCBIfam" id="TIGR00413">
    <property type="entry name" value="rlpA"/>
    <property type="match status" value="1"/>
</dbReference>
<dbReference type="InterPro" id="IPR009009">
    <property type="entry name" value="RlpA-like_DPBB"/>
</dbReference>
<dbReference type="GO" id="GO:0008932">
    <property type="term" value="F:lytic endotransglycosylase activity"/>
    <property type="evidence" value="ECO:0007669"/>
    <property type="project" value="UniProtKB-UniRule"/>
</dbReference>
<dbReference type="Gene3D" id="3.30.70.1070">
    <property type="entry name" value="Sporulation related repeat"/>
    <property type="match status" value="1"/>
</dbReference>
<dbReference type="FunCoup" id="A0A330LED2">
    <property type="interactions" value="31"/>
</dbReference>
<organism evidence="7 8">
    <name type="scientific">Nitrospira lenta</name>
    <dbReference type="NCBI Taxonomy" id="1436998"/>
    <lineage>
        <taxon>Bacteria</taxon>
        <taxon>Pseudomonadati</taxon>
        <taxon>Nitrospirota</taxon>
        <taxon>Nitrospiria</taxon>
        <taxon>Nitrospirales</taxon>
        <taxon>Nitrospiraceae</taxon>
        <taxon>Nitrospira</taxon>
    </lineage>
</organism>
<dbReference type="EC" id="4.2.2.-" evidence="4"/>
<dbReference type="InParanoid" id="A0A330LED2"/>
<keyword evidence="2 4" id="KW-0456">Lyase</keyword>
<dbReference type="AlphaFoldDB" id="A0A330LED2"/>
<protein>
    <recommendedName>
        <fullName evidence="4">Probable endolytic peptidoglycan transglycosylase RlpA</fullName>
        <ecNumber evidence="4">4.2.2.-</ecNumber>
    </recommendedName>
</protein>
<sequence>MKGFRPVSVRSPLAFTAALLVCTVLVSCQSQPPPVHRFPGYPVGFHERGVASWYGPGFHGNKTANGEQYDMHKLTAAHRTLPLGSIAVVRSVSTGRQVTVRINDRGPFAKGRVLDLSLAGAEAIGMTGNGTDQIELQVIGYQARPEGMGVLRIQVGAFADPLNARGLFEQVGAQYPGGRVVQVELPEGRRYRVQVGQFLTEADAQTASSRLDAQHHIQSFVVRDDN</sequence>
<reference evidence="8" key="1">
    <citation type="submission" date="2018-04" db="EMBL/GenBank/DDBJ databases">
        <authorList>
            <person name="Lucker S."/>
            <person name="Sakoula D."/>
        </authorList>
    </citation>
    <scope>NUCLEOTIDE SEQUENCE [LARGE SCALE GENOMIC DNA]</scope>
</reference>
<evidence type="ECO:0000313" key="8">
    <source>
        <dbReference type="Proteomes" id="UP000248168"/>
    </source>
</evidence>
<dbReference type="SUPFAM" id="SSF110997">
    <property type="entry name" value="Sporulation related repeat"/>
    <property type="match status" value="1"/>
</dbReference>
<dbReference type="Pfam" id="PF03330">
    <property type="entry name" value="DPBB_1"/>
    <property type="match status" value="1"/>
</dbReference>
<evidence type="ECO:0000313" key="7">
    <source>
        <dbReference type="EMBL" id="SPP65330.1"/>
    </source>
</evidence>
<dbReference type="PROSITE" id="PS51724">
    <property type="entry name" value="SPOR"/>
    <property type="match status" value="1"/>
</dbReference>
<dbReference type="InterPro" id="IPR036680">
    <property type="entry name" value="SPOR-like_sf"/>
</dbReference>
<accession>A0A330LED2</accession>
<dbReference type="OrthoDB" id="9779128at2"/>
<dbReference type="InterPro" id="IPR036908">
    <property type="entry name" value="RlpA-like_sf"/>
</dbReference>